<dbReference type="OrthoDB" id="5968717at2759"/>
<evidence type="ECO:0000313" key="3">
    <source>
        <dbReference type="Proteomes" id="UP001163046"/>
    </source>
</evidence>
<feature type="compositionally biased region" description="Basic and acidic residues" evidence="1">
    <location>
        <begin position="124"/>
        <end position="135"/>
    </location>
</feature>
<comment type="caution">
    <text evidence="2">The sequence shown here is derived from an EMBL/GenBank/DDBJ whole genome shotgun (WGS) entry which is preliminary data.</text>
</comment>
<proteinExistence type="predicted"/>
<sequence length="257" mass="28077">MSPRKQVDTGLKNAARSPDRAQSASSKVKPKKGSPYRWILSKNPRPEPQGCDGTENQRTDRTAGVSCHQHVKNDGGGTKDANVPSSKQPEVHISELIDEKYNELKPSIEKVKDILDAEIRKLKESGKGLDTKVDKPSQQIVDSSQTRSLTMAGNSSVNEAKLSRPVSARPSSARPTTARPSTARPGSAYLTKEQAKKIASDMDVLGLCDSSDPEQEEIDTETDVDVNHDTKSTVRENYFDYGSDVDPPTMEPAEFVP</sequence>
<dbReference type="Proteomes" id="UP001163046">
    <property type="component" value="Unassembled WGS sequence"/>
</dbReference>
<feature type="region of interest" description="Disordered" evidence="1">
    <location>
        <begin position="1"/>
        <end position="88"/>
    </location>
</feature>
<dbReference type="AlphaFoldDB" id="A0A9X0D4D4"/>
<keyword evidence="3" id="KW-1185">Reference proteome</keyword>
<feature type="compositionally biased region" description="Polar residues" evidence="1">
    <location>
        <begin position="136"/>
        <end position="158"/>
    </location>
</feature>
<evidence type="ECO:0000256" key="1">
    <source>
        <dbReference type="SAM" id="MobiDB-lite"/>
    </source>
</evidence>
<dbReference type="EMBL" id="MU825887">
    <property type="protein sequence ID" value="KAJ7384419.1"/>
    <property type="molecule type" value="Genomic_DNA"/>
</dbReference>
<evidence type="ECO:0000313" key="2">
    <source>
        <dbReference type="EMBL" id="KAJ7384419.1"/>
    </source>
</evidence>
<reference evidence="2" key="1">
    <citation type="submission" date="2023-01" db="EMBL/GenBank/DDBJ databases">
        <title>Genome assembly of the deep-sea coral Lophelia pertusa.</title>
        <authorList>
            <person name="Herrera S."/>
            <person name="Cordes E."/>
        </authorList>
    </citation>
    <scope>NUCLEOTIDE SEQUENCE</scope>
    <source>
        <strain evidence="2">USNM1676648</strain>
        <tissue evidence="2">Polyp</tissue>
    </source>
</reference>
<feature type="compositionally biased region" description="Low complexity" evidence="1">
    <location>
        <begin position="163"/>
        <end position="175"/>
    </location>
</feature>
<name>A0A9X0D4D4_9CNID</name>
<protein>
    <submittedName>
        <fullName evidence="2">Uncharacterized protein</fullName>
    </submittedName>
</protein>
<gene>
    <name evidence="2" type="ORF">OS493_021831</name>
</gene>
<feature type="region of interest" description="Disordered" evidence="1">
    <location>
        <begin position="208"/>
        <end position="257"/>
    </location>
</feature>
<feature type="compositionally biased region" description="Acidic residues" evidence="1">
    <location>
        <begin position="211"/>
        <end position="224"/>
    </location>
</feature>
<accession>A0A9X0D4D4</accession>
<feature type="compositionally biased region" description="Basic and acidic residues" evidence="1">
    <location>
        <begin position="225"/>
        <end position="238"/>
    </location>
</feature>
<feature type="region of interest" description="Disordered" evidence="1">
    <location>
        <begin position="124"/>
        <end position="189"/>
    </location>
</feature>
<organism evidence="2 3">
    <name type="scientific">Desmophyllum pertusum</name>
    <dbReference type="NCBI Taxonomy" id="174260"/>
    <lineage>
        <taxon>Eukaryota</taxon>
        <taxon>Metazoa</taxon>
        <taxon>Cnidaria</taxon>
        <taxon>Anthozoa</taxon>
        <taxon>Hexacorallia</taxon>
        <taxon>Scleractinia</taxon>
        <taxon>Caryophylliina</taxon>
        <taxon>Caryophylliidae</taxon>
        <taxon>Desmophyllum</taxon>
    </lineage>
</organism>